<accession>A0A9Q1K014</accession>
<dbReference type="InterPro" id="IPR029058">
    <property type="entry name" value="AB_hydrolase_fold"/>
</dbReference>
<dbReference type="PANTHER" id="PTHR17630">
    <property type="entry name" value="DIENELACTONE HYDROLASE"/>
    <property type="match status" value="1"/>
</dbReference>
<organism evidence="3 4">
    <name type="scientific">Carnegiea gigantea</name>
    <dbReference type="NCBI Taxonomy" id="171969"/>
    <lineage>
        <taxon>Eukaryota</taxon>
        <taxon>Viridiplantae</taxon>
        <taxon>Streptophyta</taxon>
        <taxon>Embryophyta</taxon>
        <taxon>Tracheophyta</taxon>
        <taxon>Spermatophyta</taxon>
        <taxon>Magnoliopsida</taxon>
        <taxon>eudicotyledons</taxon>
        <taxon>Gunneridae</taxon>
        <taxon>Pentapetalae</taxon>
        <taxon>Caryophyllales</taxon>
        <taxon>Cactineae</taxon>
        <taxon>Cactaceae</taxon>
        <taxon>Cactoideae</taxon>
        <taxon>Echinocereeae</taxon>
        <taxon>Carnegiea</taxon>
    </lineage>
</organism>
<dbReference type="PANTHER" id="PTHR17630:SF97">
    <property type="entry name" value="ENDO-1,31,4-BETA-D-GLUCANASE-LIKE"/>
    <property type="match status" value="1"/>
</dbReference>
<evidence type="ECO:0000256" key="1">
    <source>
        <dbReference type="SAM" id="MobiDB-lite"/>
    </source>
</evidence>
<comment type="caution">
    <text evidence="3">The sequence shown here is derived from an EMBL/GenBank/DDBJ whole genome shotgun (WGS) entry which is preliminary data.</text>
</comment>
<evidence type="ECO:0000313" key="4">
    <source>
        <dbReference type="Proteomes" id="UP001153076"/>
    </source>
</evidence>
<feature type="domain" description="Dienelactone hydrolase" evidence="2">
    <location>
        <begin position="46"/>
        <end position="226"/>
    </location>
</feature>
<feature type="region of interest" description="Disordered" evidence="1">
    <location>
        <begin position="1"/>
        <end position="20"/>
    </location>
</feature>
<evidence type="ECO:0000259" key="2">
    <source>
        <dbReference type="Pfam" id="PF01738"/>
    </source>
</evidence>
<gene>
    <name evidence="3" type="ORF">Cgig2_000872</name>
</gene>
<name>A0A9Q1K014_9CARY</name>
<keyword evidence="4" id="KW-1185">Reference proteome</keyword>
<dbReference type="Pfam" id="PF01738">
    <property type="entry name" value="DLH"/>
    <property type="match status" value="1"/>
</dbReference>
<dbReference type="Gene3D" id="3.40.50.1820">
    <property type="entry name" value="alpha/beta hydrolase"/>
    <property type="match status" value="1"/>
</dbReference>
<protein>
    <recommendedName>
        <fullName evidence="2">Dienelactone hydrolase domain-containing protein</fullName>
    </recommendedName>
</protein>
<dbReference type="GO" id="GO:0016787">
    <property type="term" value="F:hydrolase activity"/>
    <property type="evidence" value="ECO:0007669"/>
    <property type="project" value="InterPro"/>
</dbReference>
<dbReference type="SUPFAM" id="SSF53474">
    <property type="entry name" value="alpha/beta-Hydrolases"/>
    <property type="match status" value="1"/>
</dbReference>
<dbReference type="EMBL" id="JAKOGI010000497">
    <property type="protein sequence ID" value="KAJ8434152.1"/>
    <property type="molecule type" value="Genomic_DNA"/>
</dbReference>
<dbReference type="AlphaFoldDB" id="A0A9Q1K014"/>
<dbReference type="InterPro" id="IPR002925">
    <property type="entry name" value="Dienelactn_hydro"/>
</dbReference>
<evidence type="ECO:0000313" key="3">
    <source>
        <dbReference type="EMBL" id="KAJ8434152.1"/>
    </source>
</evidence>
<reference evidence="3" key="1">
    <citation type="submission" date="2022-04" db="EMBL/GenBank/DDBJ databases">
        <title>Carnegiea gigantea Genome sequencing and assembly v2.</title>
        <authorList>
            <person name="Copetti D."/>
            <person name="Sanderson M.J."/>
            <person name="Burquez A."/>
            <person name="Wojciechowski M.F."/>
        </authorList>
    </citation>
    <scope>NUCLEOTIDE SEQUENCE</scope>
    <source>
        <strain evidence="3">SGP5-SGP5p</strain>
        <tissue evidence="3">Aerial part</tissue>
    </source>
</reference>
<sequence length="228" mass="24620">MSGPQCCENPPTLNPTSGAGHVEEIGGLKTYVSGSPESKTAVLLVSDVADKIAAAGFYVVVPDFLHGDPYNPENAAKPIQLWLQEHGTDKGYEEAKVVIEALKQRGIPKIGAAGYCWGAKVVVQLAQGDYIQAGVLLHPSFVTLDDIKAVKVPIAILGAEIDRMSPPELVKQFEEALKAKPEVDRFVKIFPGVAHGWSVRYDPQDPAAVKPAEEALEDTLAWFNKHLK</sequence>
<dbReference type="Proteomes" id="UP001153076">
    <property type="component" value="Unassembled WGS sequence"/>
</dbReference>
<proteinExistence type="predicted"/>
<dbReference type="OrthoDB" id="17560at2759"/>